<accession>A0A0B5BIG5</accession>
<dbReference type="GO" id="GO:0008967">
    <property type="term" value="F:phosphoglycolate phosphatase activity"/>
    <property type="evidence" value="ECO:0007669"/>
    <property type="project" value="UniProtKB-EC"/>
</dbReference>
<dbReference type="PANTHER" id="PTHR43434">
    <property type="entry name" value="PHOSPHOGLYCOLATE PHOSPHATASE"/>
    <property type="match status" value="1"/>
</dbReference>
<evidence type="ECO:0000256" key="2">
    <source>
        <dbReference type="ARBA" id="ARBA00004818"/>
    </source>
</evidence>
<dbReference type="EC" id="3.1.3.18" evidence="4"/>
<proteinExistence type="inferred from homology"/>
<dbReference type="SUPFAM" id="SSF56784">
    <property type="entry name" value="HAD-like"/>
    <property type="match status" value="1"/>
</dbReference>
<comment type="pathway">
    <text evidence="2">Organic acid metabolism; glycolate biosynthesis; glycolate from 2-phosphoglycolate: step 1/1.</text>
</comment>
<keyword evidence="6" id="KW-1185">Reference proteome</keyword>
<dbReference type="Proteomes" id="UP000057609">
    <property type="component" value="Chromosome"/>
</dbReference>
<dbReference type="PANTHER" id="PTHR43434:SF1">
    <property type="entry name" value="PHOSPHOGLYCOLATE PHOSPHATASE"/>
    <property type="match status" value="1"/>
</dbReference>
<reference evidence="5 6" key="1">
    <citation type="journal article" date="2015" name="Genome Announc.">
        <title>Complete Genome of Geobacter pickeringii G13T, a Metal-Reducing Isolate from Sedimentary Kaolin Deposits.</title>
        <authorList>
            <person name="Badalamenti J.P."/>
            <person name="Bond D.R."/>
        </authorList>
    </citation>
    <scope>NUCLEOTIDE SEQUENCE [LARGE SCALE GENOMIC DNA]</scope>
    <source>
        <strain evidence="5 6">G13</strain>
    </source>
</reference>
<dbReference type="SFLD" id="SFLDS00003">
    <property type="entry name" value="Haloacid_Dehalogenase"/>
    <property type="match status" value="1"/>
</dbReference>
<dbReference type="KEGG" id="gpi:GPICK_14090"/>
<dbReference type="Gene3D" id="3.40.50.1000">
    <property type="entry name" value="HAD superfamily/HAD-like"/>
    <property type="match status" value="1"/>
</dbReference>
<sequence length="211" mass="23792">MGGVKAVVFDLDGTLYVSRELGEEIAAVAARYLAERRGITPEEADRLIRETKAELTARTGFRSSLSHATIELGGDLRELHCRFAAEIDPSPFLVRDERVIRFLRDLARRAELILYTNNNRSLAERILAGLGLARAFRRVVTIEESWRPKPDRQTLEEIIGAAGVCPEECLFVGDRYDIDLRLPAELGCQVYLSRSVDELLALHSIMSEEHR</sequence>
<dbReference type="SFLD" id="SFLDG01129">
    <property type="entry name" value="C1.5:_HAD__Beta-PGM__Phosphata"/>
    <property type="match status" value="1"/>
</dbReference>
<dbReference type="InterPro" id="IPR023214">
    <property type="entry name" value="HAD_sf"/>
</dbReference>
<comment type="similarity">
    <text evidence="3">Belongs to the HAD-like hydrolase superfamily. CbbY/CbbZ/Gph/YieH family.</text>
</comment>
<dbReference type="Pfam" id="PF00702">
    <property type="entry name" value="Hydrolase"/>
    <property type="match status" value="1"/>
</dbReference>
<dbReference type="HOGENOM" id="CLU_1282734_0_0_7"/>
<evidence type="ECO:0000313" key="5">
    <source>
        <dbReference type="EMBL" id="AJE04949.1"/>
    </source>
</evidence>
<gene>
    <name evidence="5" type="ORF">GPICK_14090</name>
</gene>
<dbReference type="InterPro" id="IPR036412">
    <property type="entry name" value="HAD-like_sf"/>
</dbReference>
<protein>
    <recommendedName>
        <fullName evidence="4">phosphoglycolate phosphatase</fullName>
        <ecNumber evidence="4">3.1.3.18</ecNumber>
    </recommendedName>
</protein>
<dbReference type="AlphaFoldDB" id="A0A0B5BIG5"/>
<comment type="catalytic activity">
    <reaction evidence="1">
        <text>2-phosphoglycolate + H2O = glycolate + phosphate</text>
        <dbReference type="Rhea" id="RHEA:14369"/>
        <dbReference type="ChEBI" id="CHEBI:15377"/>
        <dbReference type="ChEBI" id="CHEBI:29805"/>
        <dbReference type="ChEBI" id="CHEBI:43474"/>
        <dbReference type="ChEBI" id="CHEBI:58033"/>
        <dbReference type="EC" id="3.1.3.18"/>
    </reaction>
</comment>
<evidence type="ECO:0000256" key="3">
    <source>
        <dbReference type="ARBA" id="ARBA00006171"/>
    </source>
</evidence>
<keyword evidence="5" id="KW-0378">Hydrolase</keyword>
<name>A0A0B5BIG5_9BACT</name>
<dbReference type="InterPro" id="IPR050155">
    <property type="entry name" value="HAD-like_hydrolase_sf"/>
</dbReference>
<dbReference type="GO" id="GO:0005829">
    <property type="term" value="C:cytosol"/>
    <property type="evidence" value="ECO:0007669"/>
    <property type="project" value="TreeGrafter"/>
</dbReference>
<dbReference type="EMBL" id="CP009788">
    <property type="protein sequence ID" value="AJE04949.1"/>
    <property type="molecule type" value="Genomic_DNA"/>
</dbReference>
<organism evidence="5 6">
    <name type="scientific">Geobacter pickeringii</name>
    <dbReference type="NCBI Taxonomy" id="345632"/>
    <lineage>
        <taxon>Bacteria</taxon>
        <taxon>Pseudomonadati</taxon>
        <taxon>Thermodesulfobacteriota</taxon>
        <taxon>Desulfuromonadia</taxon>
        <taxon>Geobacterales</taxon>
        <taxon>Geobacteraceae</taxon>
        <taxon>Geobacter</taxon>
    </lineage>
</organism>
<dbReference type="GO" id="GO:0006281">
    <property type="term" value="P:DNA repair"/>
    <property type="evidence" value="ECO:0007669"/>
    <property type="project" value="TreeGrafter"/>
</dbReference>
<evidence type="ECO:0000256" key="1">
    <source>
        <dbReference type="ARBA" id="ARBA00000830"/>
    </source>
</evidence>
<evidence type="ECO:0000313" key="6">
    <source>
        <dbReference type="Proteomes" id="UP000057609"/>
    </source>
</evidence>
<dbReference type="STRING" id="345632.GPICK_14090"/>
<evidence type="ECO:0000256" key="4">
    <source>
        <dbReference type="ARBA" id="ARBA00013078"/>
    </source>
</evidence>